<accession>A0ACB6RML7</accession>
<feature type="non-terminal residue" evidence="1">
    <location>
        <position position="121"/>
    </location>
</feature>
<comment type="caution">
    <text evidence="1">The sequence shown here is derived from an EMBL/GenBank/DDBJ whole genome shotgun (WGS) entry which is preliminary data.</text>
</comment>
<evidence type="ECO:0000313" key="1">
    <source>
        <dbReference type="EMBL" id="KAF2622207.1"/>
    </source>
</evidence>
<sequence>ILELYKLATLIHLERHLTNFSGQSAEIEAWSRRAFILLDRLPHSDQPFPLFTISCEARSDFQRSINLKNISQAKSASFSKNLRSIAQMIRSVWMQDDRANTTLNYREKLNAIFSAVEVLPS</sequence>
<name>A0ACB6RML7_9PLEO</name>
<keyword evidence="2" id="KW-1185">Reference proteome</keyword>
<organism evidence="1 2">
    <name type="scientific">Macroventuria anomochaeta</name>
    <dbReference type="NCBI Taxonomy" id="301207"/>
    <lineage>
        <taxon>Eukaryota</taxon>
        <taxon>Fungi</taxon>
        <taxon>Dikarya</taxon>
        <taxon>Ascomycota</taxon>
        <taxon>Pezizomycotina</taxon>
        <taxon>Dothideomycetes</taxon>
        <taxon>Pleosporomycetidae</taxon>
        <taxon>Pleosporales</taxon>
        <taxon>Pleosporineae</taxon>
        <taxon>Didymellaceae</taxon>
        <taxon>Macroventuria</taxon>
    </lineage>
</organism>
<gene>
    <name evidence="1" type="ORF">BU25DRAFT_310865</name>
</gene>
<feature type="non-terminal residue" evidence="1">
    <location>
        <position position="1"/>
    </location>
</feature>
<proteinExistence type="predicted"/>
<dbReference type="EMBL" id="MU006746">
    <property type="protein sequence ID" value="KAF2622207.1"/>
    <property type="molecule type" value="Genomic_DNA"/>
</dbReference>
<protein>
    <submittedName>
        <fullName evidence="1">Uncharacterized protein</fullName>
    </submittedName>
</protein>
<reference evidence="1" key="1">
    <citation type="journal article" date="2020" name="Stud. Mycol.">
        <title>101 Dothideomycetes genomes: a test case for predicting lifestyles and emergence of pathogens.</title>
        <authorList>
            <person name="Haridas S."/>
            <person name="Albert R."/>
            <person name="Binder M."/>
            <person name="Bloem J."/>
            <person name="Labutti K."/>
            <person name="Salamov A."/>
            <person name="Andreopoulos B."/>
            <person name="Baker S."/>
            <person name="Barry K."/>
            <person name="Bills G."/>
            <person name="Bluhm B."/>
            <person name="Cannon C."/>
            <person name="Castanera R."/>
            <person name="Culley D."/>
            <person name="Daum C."/>
            <person name="Ezra D."/>
            <person name="Gonzalez J."/>
            <person name="Henrissat B."/>
            <person name="Kuo A."/>
            <person name="Liang C."/>
            <person name="Lipzen A."/>
            <person name="Lutzoni F."/>
            <person name="Magnuson J."/>
            <person name="Mondo S."/>
            <person name="Nolan M."/>
            <person name="Ohm R."/>
            <person name="Pangilinan J."/>
            <person name="Park H.-J."/>
            <person name="Ramirez L."/>
            <person name="Alfaro M."/>
            <person name="Sun H."/>
            <person name="Tritt A."/>
            <person name="Yoshinaga Y."/>
            <person name="Zwiers L.-H."/>
            <person name="Turgeon B."/>
            <person name="Goodwin S."/>
            <person name="Spatafora J."/>
            <person name="Crous P."/>
            <person name="Grigoriev I."/>
        </authorList>
    </citation>
    <scope>NUCLEOTIDE SEQUENCE</scope>
    <source>
        <strain evidence="1">CBS 525.71</strain>
    </source>
</reference>
<evidence type="ECO:0000313" key="2">
    <source>
        <dbReference type="Proteomes" id="UP000799754"/>
    </source>
</evidence>
<dbReference type="Proteomes" id="UP000799754">
    <property type="component" value="Unassembled WGS sequence"/>
</dbReference>